<dbReference type="NCBIfam" id="TIGR01573">
    <property type="entry name" value="cas2"/>
    <property type="match status" value="1"/>
</dbReference>
<keyword evidence="4 9" id="KW-0479">Metal-binding</keyword>
<protein>
    <recommendedName>
        <fullName evidence="9">CRISPR-associated endoribonuclease Cas2</fullName>
        <ecNumber evidence="9">3.1.-.-</ecNumber>
    </recommendedName>
</protein>
<evidence type="ECO:0000256" key="4">
    <source>
        <dbReference type="ARBA" id="ARBA00022723"/>
    </source>
</evidence>
<dbReference type="SUPFAM" id="SSF143430">
    <property type="entry name" value="TTP0101/SSO1404-like"/>
    <property type="match status" value="1"/>
</dbReference>
<keyword evidence="7 9" id="KW-0460">Magnesium</keyword>
<comment type="similarity">
    <text evidence="2 9">Belongs to the CRISPR-associated endoribonuclease Cas2 protein family.</text>
</comment>
<dbReference type="InterPro" id="IPR019199">
    <property type="entry name" value="Virulence_VapD/CRISPR_Cas2"/>
</dbReference>
<comment type="subunit">
    <text evidence="9">Homodimer, forms a heterotetramer with a Cas1 homodimer.</text>
</comment>
<gene>
    <name evidence="9 10" type="primary">cas2</name>
    <name evidence="10" type="ORF">HND93_14450</name>
</gene>
<reference evidence="10 11" key="1">
    <citation type="submission" date="2020-05" db="EMBL/GenBank/DDBJ databases">
        <title>Azospirillum oleiclasticum sp. nov, a nitrogen-fixing and heavy crude oil-emulsifying bacterium isolated from the crude oil of Yumen Oilfield.</title>
        <authorList>
            <person name="Wu D."/>
            <person name="Cai M."/>
            <person name="Zhang X."/>
        </authorList>
    </citation>
    <scope>NUCLEOTIDE SEQUENCE [LARGE SCALE GENOMIC DNA]</scope>
    <source>
        <strain evidence="10 11">ROY-1-1-2</strain>
    </source>
</reference>
<dbReference type="EC" id="3.1.-.-" evidence="9"/>
<evidence type="ECO:0000256" key="8">
    <source>
        <dbReference type="ARBA" id="ARBA00023118"/>
    </source>
</evidence>
<evidence type="ECO:0000256" key="1">
    <source>
        <dbReference type="ARBA" id="ARBA00001946"/>
    </source>
</evidence>
<dbReference type="InterPro" id="IPR021127">
    <property type="entry name" value="CRISPR_associated_Cas2"/>
</dbReference>
<evidence type="ECO:0000256" key="9">
    <source>
        <dbReference type="HAMAP-Rule" id="MF_01471"/>
    </source>
</evidence>
<evidence type="ECO:0000313" key="10">
    <source>
        <dbReference type="EMBL" id="NYZ20911.1"/>
    </source>
</evidence>
<sequence length="108" mass="12675">MLSGYRMMWMMVLFDLPVLTKPERKAATRFRQFLLDQGFEMSQFSVYLRFCSGKEQVETLTGRIGKNVPSTGKVHILCFTDRQYENMVCFDGRARAASRRNPEQYVLF</sequence>
<keyword evidence="5 9" id="KW-0255">Endonuclease</keyword>
<accession>A0ABX2T9M8</accession>
<organism evidence="10 11">
    <name type="scientific">Azospirillum oleiclasticum</name>
    <dbReference type="NCBI Taxonomy" id="2735135"/>
    <lineage>
        <taxon>Bacteria</taxon>
        <taxon>Pseudomonadati</taxon>
        <taxon>Pseudomonadota</taxon>
        <taxon>Alphaproteobacteria</taxon>
        <taxon>Rhodospirillales</taxon>
        <taxon>Azospirillaceae</taxon>
        <taxon>Azospirillum</taxon>
    </lineage>
</organism>
<evidence type="ECO:0000256" key="3">
    <source>
        <dbReference type="ARBA" id="ARBA00022722"/>
    </source>
</evidence>
<comment type="function">
    <text evidence="9">CRISPR (clustered regularly interspaced short palindromic repeat), is an adaptive immune system that provides protection against mobile genetic elements (viruses, transposable elements and conjugative plasmids). CRISPR clusters contain sequences complementary to antecedent mobile elements and target invading nucleic acids. CRISPR clusters are transcribed and processed into CRISPR RNA (crRNA). Functions as a ssRNA-specific endoribonuclease. Involved in the integration of spacer DNA into the CRISPR cassette.</text>
</comment>
<feature type="binding site" evidence="9">
    <location>
        <position position="15"/>
    </location>
    <ligand>
        <name>Mg(2+)</name>
        <dbReference type="ChEBI" id="CHEBI:18420"/>
        <note>catalytic</note>
    </ligand>
</feature>
<dbReference type="EMBL" id="JABFDB010000009">
    <property type="protein sequence ID" value="NYZ20911.1"/>
    <property type="molecule type" value="Genomic_DNA"/>
</dbReference>
<evidence type="ECO:0000256" key="6">
    <source>
        <dbReference type="ARBA" id="ARBA00022801"/>
    </source>
</evidence>
<comment type="cofactor">
    <cofactor evidence="1 9">
        <name>Mg(2+)</name>
        <dbReference type="ChEBI" id="CHEBI:18420"/>
    </cofactor>
</comment>
<keyword evidence="3 9" id="KW-0540">Nuclease</keyword>
<dbReference type="Proteomes" id="UP000584642">
    <property type="component" value="Unassembled WGS sequence"/>
</dbReference>
<proteinExistence type="inferred from homology"/>
<dbReference type="HAMAP" id="MF_01471">
    <property type="entry name" value="Cas2"/>
    <property type="match status" value="1"/>
</dbReference>
<comment type="caution">
    <text evidence="10">The sequence shown here is derived from an EMBL/GenBank/DDBJ whole genome shotgun (WGS) entry which is preliminary data.</text>
</comment>
<keyword evidence="11" id="KW-1185">Reference proteome</keyword>
<evidence type="ECO:0000313" key="11">
    <source>
        <dbReference type="Proteomes" id="UP000584642"/>
    </source>
</evidence>
<evidence type="ECO:0000256" key="2">
    <source>
        <dbReference type="ARBA" id="ARBA00009959"/>
    </source>
</evidence>
<dbReference type="Pfam" id="PF09827">
    <property type="entry name" value="CRISPR_Cas2"/>
    <property type="match status" value="1"/>
</dbReference>
<evidence type="ECO:0000256" key="7">
    <source>
        <dbReference type="ARBA" id="ARBA00022842"/>
    </source>
</evidence>
<keyword evidence="6 9" id="KW-0378">Hydrolase</keyword>
<dbReference type="GO" id="GO:0004519">
    <property type="term" value="F:endonuclease activity"/>
    <property type="evidence" value="ECO:0007669"/>
    <property type="project" value="UniProtKB-KW"/>
</dbReference>
<name>A0ABX2T9M8_9PROT</name>
<evidence type="ECO:0000256" key="5">
    <source>
        <dbReference type="ARBA" id="ARBA00022759"/>
    </source>
</evidence>
<keyword evidence="8 9" id="KW-0051">Antiviral defense</keyword>